<feature type="region of interest" description="Disordered" evidence="5">
    <location>
        <begin position="442"/>
        <end position="462"/>
    </location>
</feature>
<feature type="domain" description="Protein kinase" evidence="6">
    <location>
        <begin position="135"/>
        <end position="434"/>
    </location>
</feature>
<feature type="region of interest" description="Disordered" evidence="5">
    <location>
        <begin position="1031"/>
        <end position="1079"/>
    </location>
</feature>
<dbReference type="PANTHER" id="PTHR44329:SF288">
    <property type="entry name" value="MITOGEN-ACTIVATED PROTEIN KINASE KINASE KINASE 20"/>
    <property type="match status" value="1"/>
</dbReference>
<feature type="domain" description="Protein kinase" evidence="6">
    <location>
        <begin position="696"/>
        <end position="984"/>
    </location>
</feature>
<evidence type="ECO:0000313" key="7">
    <source>
        <dbReference type="EMBL" id="EDR05649.1"/>
    </source>
</evidence>
<dbReference type="HOGENOM" id="CLU_257734_0_0_1"/>
<sequence>MTWGSARQARFLDAPDAVEYLKRVKQHFTGDSGALATLLRRIRSWIETESTNPVYERSAVAIACILRTNPPLLHGFNSLLRKGYRIEFSNKVEIVDLFVWTTPAAAMIRSFSGSNVPNPGSAAELRDWLSLDHGLEDLLKLDYGKYGDEYPTCLSQLLQFIMDDTTTDTNPATASRCRRKALRFLRQLATKRSILPPSLFLNNLKREGSSGVQHAVGGGAFADIYKDRIQGTVFCFRVLQVLVWRQLKHPNILPFIGASTELFSPRFCFISLWMDRGDIMSYLKQNPRHDRFAAVCQIVDGVEYLHTLDPPITHKDIKGANVLVTDEGICCLADFGLSSIFDSQRVDKSPGLQGSICWLAPELMQPIYTGKPPFWDLPHSFAVMREVSIEKQRAPLPPEGTWTYEEEQLWVLVGQSWVENPEERYEIREIKNFLKDLVCDKTLEGPQGGSPSPSPETDSASEAARDLDRVRVWLDKELYGYSASLIGRTSRFADNHFDFKTPPRSRRSQPASQVYSGYRKQYAREDPSPYDTPASDLGGRAWYLGSPARCSAEVLVTFPATRSFLSSYNQAIPERFDWVLTMIGSILMCNFSNGLATPRLEISIKLRASRLDLAEVVRFLHISLGLSSRMSASMNSAQVQSLNGPDSIAYLECLKGALSELDADPIPLFHLLFDLVWRDRNSLKITNLIVQIASSLRSSRHLLRGLNIVLPKGFQVEINADLHDQSDFFVLVTPFVSRIVLVSGLKLPSPETNHELRNLLNEPQGINKLLETEASPAWFSAISQLLQNDIYTGKLGNKPVCVKALRIKSLVGSRFCLISPWMSNGNIMKYLSQHPNHDRFVSANILVNDKGVCYLADFGLASVAQSQRLDSSTGGIAGSMCWLAPEILRPDSTSDQDEKPRDIYAFACTIYEIFTGNPPFHDRGHGAMFAIIRGEWPALPPSGVWSTEEKNMWALVAKARAPELTERMKIREIKNALRGARISLEESRSTVADEGRQLIVDNENILNARVWLEKELSNSATGDAVVDSFTPSIEEGVGTPDFRDTRESSALGSLCPELRESHDLNDKGSPRGSPSTPSPLHLDFWNVRYTHGLATPISPSPSPLNPHAIPFAPCAPCVAVLPLTTAESLLEPSKNSSNPVTGEESTHSFQTVNGRLPETQIRPRPVPLRLKPTSPAFIPSAGFNRNILNIDIPSVTPPSNICDILQSHLPTPVSPPTTSQKDDVVFDCSALCSSLAYPPFGESAENCEKSRCSNHEPSDARISAAVGTKLQSQPLATTSIDSNTRSGVRKLSVKADAFFPMASRRSTALSPIMEVKVSPAGAVSVMPSISQGVQRKLDASVAVFVPRGVLSSLKQASTLDQAQLF</sequence>
<dbReference type="EMBL" id="DS547112">
    <property type="protein sequence ID" value="EDR05649.1"/>
    <property type="molecule type" value="Genomic_DNA"/>
</dbReference>
<dbReference type="STRING" id="486041.B0DIA3"/>
<proteinExistence type="predicted"/>
<dbReference type="SUPFAM" id="SSF56112">
    <property type="entry name" value="Protein kinase-like (PK-like)"/>
    <property type="match status" value="2"/>
</dbReference>
<keyword evidence="8" id="KW-1185">Reference proteome</keyword>
<keyword evidence="4" id="KW-0067">ATP-binding</keyword>
<reference evidence="7 8" key="1">
    <citation type="journal article" date="2008" name="Nature">
        <title>The genome of Laccaria bicolor provides insights into mycorrhizal symbiosis.</title>
        <authorList>
            <person name="Martin F."/>
            <person name="Aerts A."/>
            <person name="Ahren D."/>
            <person name="Brun A."/>
            <person name="Danchin E.G.J."/>
            <person name="Duchaussoy F."/>
            <person name="Gibon J."/>
            <person name="Kohler A."/>
            <person name="Lindquist E."/>
            <person name="Pereda V."/>
            <person name="Salamov A."/>
            <person name="Shapiro H.J."/>
            <person name="Wuyts J."/>
            <person name="Blaudez D."/>
            <person name="Buee M."/>
            <person name="Brokstein P."/>
            <person name="Canbaeck B."/>
            <person name="Cohen D."/>
            <person name="Courty P.E."/>
            <person name="Coutinho P.M."/>
            <person name="Delaruelle C."/>
            <person name="Detter J.C."/>
            <person name="Deveau A."/>
            <person name="DiFazio S."/>
            <person name="Duplessis S."/>
            <person name="Fraissinet-Tachet L."/>
            <person name="Lucic E."/>
            <person name="Frey-Klett P."/>
            <person name="Fourrey C."/>
            <person name="Feussner I."/>
            <person name="Gay G."/>
            <person name="Grimwood J."/>
            <person name="Hoegger P.J."/>
            <person name="Jain P."/>
            <person name="Kilaru S."/>
            <person name="Labbe J."/>
            <person name="Lin Y.C."/>
            <person name="Legue V."/>
            <person name="Le Tacon F."/>
            <person name="Marmeisse R."/>
            <person name="Melayah D."/>
            <person name="Montanini B."/>
            <person name="Muratet M."/>
            <person name="Nehls U."/>
            <person name="Niculita-Hirzel H."/>
            <person name="Oudot-Le Secq M.P."/>
            <person name="Peter M."/>
            <person name="Quesneville H."/>
            <person name="Rajashekar B."/>
            <person name="Reich M."/>
            <person name="Rouhier N."/>
            <person name="Schmutz J."/>
            <person name="Yin T."/>
            <person name="Chalot M."/>
            <person name="Henrissat B."/>
            <person name="Kuees U."/>
            <person name="Lucas S."/>
            <person name="Van de Peer Y."/>
            <person name="Podila G.K."/>
            <person name="Polle A."/>
            <person name="Pukkila P.J."/>
            <person name="Richardson P.M."/>
            <person name="Rouze P."/>
            <person name="Sanders I.R."/>
            <person name="Stajich J.E."/>
            <person name="Tunlid A."/>
            <person name="Tuskan G."/>
            <person name="Grigoriev I.V."/>
        </authorList>
    </citation>
    <scope>NUCLEOTIDE SEQUENCE [LARGE SCALE GENOMIC DNA]</scope>
    <source>
        <strain evidence="8">S238N-H82 / ATCC MYA-4686</strain>
    </source>
</reference>
<keyword evidence="2" id="KW-0547">Nucleotide-binding</keyword>
<dbReference type="InParanoid" id="B0DIA3"/>
<evidence type="ECO:0000256" key="5">
    <source>
        <dbReference type="SAM" id="MobiDB-lite"/>
    </source>
</evidence>
<feature type="compositionally biased region" description="Low complexity" evidence="5">
    <location>
        <begin position="1070"/>
        <end position="1079"/>
    </location>
</feature>
<dbReference type="Gene3D" id="1.10.510.10">
    <property type="entry name" value="Transferase(Phosphotransferase) domain 1"/>
    <property type="match status" value="2"/>
</dbReference>
<evidence type="ECO:0000256" key="4">
    <source>
        <dbReference type="ARBA" id="ARBA00022840"/>
    </source>
</evidence>
<evidence type="ECO:0000259" key="6">
    <source>
        <dbReference type="PROSITE" id="PS50011"/>
    </source>
</evidence>
<dbReference type="PROSITE" id="PS50011">
    <property type="entry name" value="PROTEIN_KINASE_DOM"/>
    <property type="match status" value="2"/>
</dbReference>
<dbReference type="PANTHER" id="PTHR44329">
    <property type="entry name" value="SERINE/THREONINE-PROTEIN KINASE TNNI3K-RELATED"/>
    <property type="match status" value="1"/>
</dbReference>
<dbReference type="InterPro" id="IPR008271">
    <property type="entry name" value="Ser/Thr_kinase_AS"/>
</dbReference>
<dbReference type="GO" id="GO:0005524">
    <property type="term" value="F:ATP binding"/>
    <property type="evidence" value="ECO:0007669"/>
    <property type="project" value="InterPro"/>
</dbReference>
<dbReference type="RefSeq" id="XP_001883753.1">
    <property type="nucleotide sequence ID" value="XM_001883718.1"/>
</dbReference>
<dbReference type="GO" id="GO:0004674">
    <property type="term" value="F:protein serine/threonine kinase activity"/>
    <property type="evidence" value="ECO:0007669"/>
    <property type="project" value="TreeGrafter"/>
</dbReference>
<evidence type="ECO:0000256" key="1">
    <source>
        <dbReference type="ARBA" id="ARBA00022679"/>
    </source>
</evidence>
<dbReference type="PROSITE" id="PS00108">
    <property type="entry name" value="PROTEIN_KINASE_ST"/>
    <property type="match status" value="1"/>
</dbReference>
<dbReference type="OrthoDB" id="346907at2759"/>
<dbReference type="KEGG" id="lbc:LACBIDRAFT_294799"/>
<dbReference type="Proteomes" id="UP000001194">
    <property type="component" value="Unassembled WGS sequence"/>
</dbReference>
<organism evidence="8">
    <name type="scientific">Laccaria bicolor (strain S238N-H82 / ATCC MYA-4686)</name>
    <name type="common">Bicoloured deceiver</name>
    <name type="synonym">Laccaria laccata var. bicolor</name>
    <dbReference type="NCBI Taxonomy" id="486041"/>
    <lineage>
        <taxon>Eukaryota</taxon>
        <taxon>Fungi</taxon>
        <taxon>Dikarya</taxon>
        <taxon>Basidiomycota</taxon>
        <taxon>Agaricomycotina</taxon>
        <taxon>Agaricomycetes</taxon>
        <taxon>Agaricomycetidae</taxon>
        <taxon>Agaricales</taxon>
        <taxon>Agaricineae</taxon>
        <taxon>Hydnangiaceae</taxon>
        <taxon>Laccaria</taxon>
    </lineage>
</organism>
<evidence type="ECO:0000256" key="3">
    <source>
        <dbReference type="ARBA" id="ARBA00022777"/>
    </source>
</evidence>
<dbReference type="InterPro" id="IPR000719">
    <property type="entry name" value="Prot_kinase_dom"/>
</dbReference>
<keyword evidence="3" id="KW-0418">Kinase</keyword>
<protein>
    <submittedName>
        <fullName evidence="7">Predicted protein</fullName>
    </submittedName>
</protein>
<dbReference type="GeneID" id="6079434"/>
<gene>
    <name evidence="7" type="ORF">LACBIDRAFT_294799</name>
</gene>
<name>B0DIA3_LACBS</name>
<feature type="region of interest" description="Disordered" evidence="5">
    <location>
        <begin position="1130"/>
        <end position="1150"/>
    </location>
</feature>
<dbReference type="InterPro" id="IPR051681">
    <property type="entry name" value="Ser/Thr_Kinases-Pseudokinases"/>
</dbReference>
<dbReference type="InterPro" id="IPR001245">
    <property type="entry name" value="Ser-Thr/Tyr_kinase_cat_dom"/>
</dbReference>
<dbReference type="InterPro" id="IPR011009">
    <property type="entry name" value="Kinase-like_dom_sf"/>
</dbReference>
<dbReference type="SMART" id="SM00220">
    <property type="entry name" value="S_TKc"/>
    <property type="match status" value="1"/>
</dbReference>
<accession>B0DIA3</accession>
<keyword evidence="1" id="KW-0808">Transferase</keyword>
<evidence type="ECO:0000256" key="2">
    <source>
        <dbReference type="ARBA" id="ARBA00022741"/>
    </source>
</evidence>
<evidence type="ECO:0000313" key="8">
    <source>
        <dbReference type="Proteomes" id="UP000001194"/>
    </source>
</evidence>
<dbReference type="Pfam" id="PF07714">
    <property type="entry name" value="PK_Tyr_Ser-Thr"/>
    <property type="match status" value="2"/>
</dbReference>
<feature type="compositionally biased region" description="Basic and acidic residues" evidence="5">
    <location>
        <begin position="1057"/>
        <end position="1069"/>
    </location>
</feature>